<name>A0A7W2LYR8_9PSED</name>
<dbReference type="AlphaFoldDB" id="A0A7W2LYR8"/>
<dbReference type="EMBL" id="JACGDA010000041">
    <property type="protein sequence ID" value="MBA6149346.1"/>
    <property type="molecule type" value="Genomic_DNA"/>
</dbReference>
<organism evidence="1 2">
    <name type="scientific">Pseudomonas juntendi</name>
    <dbReference type="NCBI Taxonomy" id="2666183"/>
    <lineage>
        <taxon>Bacteria</taxon>
        <taxon>Pseudomonadati</taxon>
        <taxon>Pseudomonadota</taxon>
        <taxon>Gammaproteobacteria</taxon>
        <taxon>Pseudomonadales</taxon>
        <taxon>Pseudomonadaceae</taxon>
        <taxon>Pseudomonas</taxon>
    </lineage>
</organism>
<proteinExistence type="predicted"/>
<evidence type="ECO:0000313" key="2">
    <source>
        <dbReference type="Proteomes" id="UP000577346"/>
    </source>
</evidence>
<evidence type="ECO:0000313" key="1">
    <source>
        <dbReference type="EMBL" id="MBA6149346.1"/>
    </source>
</evidence>
<gene>
    <name evidence="1" type="ORF">H4C15_17795</name>
</gene>
<sequence length="99" mass="11104">MSDKVSFFELTIEDGGGRLIKFSVRPEPDPLKSLYRIVDGKGKDSHVTTEFKVERNVNYVIIALLLVENGLVYSYEYNEAESAVYFGKLSSLVPVNLPS</sequence>
<reference evidence="1 2" key="1">
    <citation type="submission" date="2020-07" db="EMBL/GenBank/DDBJ databases">
        <title>Diversity of carbapenemase encoding genes among Pseudomonas putida group clinical isolates in a tertiary Brazilian hospital.</title>
        <authorList>
            <person name="Alberto-Lei F."/>
            <person name="Nodari C.S."/>
            <person name="Streling A.P."/>
            <person name="Paulino J.T."/>
            <person name="Bessa-Neto F.O."/>
            <person name="Cayo R."/>
            <person name="Gales A.C."/>
        </authorList>
    </citation>
    <scope>NUCLEOTIDE SEQUENCE [LARGE SCALE GENOMIC DNA]</scope>
    <source>
        <strain evidence="1 2">11213</strain>
    </source>
</reference>
<dbReference type="RefSeq" id="WP_182336854.1">
    <property type="nucleotide sequence ID" value="NZ_JACGDA010000041.1"/>
</dbReference>
<protein>
    <submittedName>
        <fullName evidence="1">Uncharacterized protein</fullName>
    </submittedName>
</protein>
<comment type="caution">
    <text evidence="1">The sequence shown here is derived from an EMBL/GenBank/DDBJ whole genome shotgun (WGS) entry which is preliminary data.</text>
</comment>
<accession>A0A7W2LYR8</accession>
<dbReference type="Proteomes" id="UP000577346">
    <property type="component" value="Unassembled WGS sequence"/>
</dbReference>